<gene>
    <name evidence="2" type="ORF">C1H46_028904</name>
</gene>
<sequence>MALYLLYESASGYFLFLAQRYNTKIELPKKNIIKTDSIKAEMKNNMLKVVVPKVKEEDRVDVFHVTSWF</sequence>
<dbReference type="CDD" id="cd06464">
    <property type="entry name" value="ACD_sHsps-like"/>
    <property type="match status" value="1"/>
</dbReference>
<dbReference type="Pfam" id="PF00011">
    <property type="entry name" value="HSP20"/>
    <property type="match status" value="1"/>
</dbReference>
<dbReference type="InterPro" id="IPR008978">
    <property type="entry name" value="HSP20-like_chaperone"/>
</dbReference>
<dbReference type="InterPro" id="IPR002068">
    <property type="entry name" value="A-crystallin/Hsp20_dom"/>
</dbReference>
<dbReference type="SUPFAM" id="SSF49764">
    <property type="entry name" value="HSP20-like chaperones"/>
    <property type="match status" value="1"/>
</dbReference>
<comment type="caution">
    <text evidence="2">The sequence shown here is derived from an EMBL/GenBank/DDBJ whole genome shotgun (WGS) entry which is preliminary data.</text>
</comment>
<evidence type="ECO:0000259" key="1">
    <source>
        <dbReference type="Pfam" id="PF00011"/>
    </source>
</evidence>
<protein>
    <recommendedName>
        <fullName evidence="1">SHSP domain-containing protein</fullName>
    </recommendedName>
</protein>
<accession>A0A540LGD6</accession>
<dbReference type="STRING" id="106549.A0A540LGD6"/>
<dbReference type="Proteomes" id="UP000315295">
    <property type="component" value="Unassembled WGS sequence"/>
</dbReference>
<name>A0A540LGD6_MALBA</name>
<proteinExistence type="predicted"/>
<dbReference type="EMBL" id="VIEB01000593">
    <property type="protein sequence ID" value="TQD85538.1"/>
    <property type="molecule type" value="Genomic_DNA"/>
</dbReference>
<evidence type="ECO:0000313" key="3">
    <source>
        <dbReference type="Proteomes" id="UP000315295"/>
    </source>
</evidence>
<keyword evidence="3" id="KW-1185">Reference proteome</keyword>
<reference evidence="2 3" key="1">
    <citation type="journal article" date="2019" name="G3 (Bethesda)">
        <title>Sequencing of a Wild Apple (Malus baccata) Genome Unravels the Differences Between Cultivated and Wild Apple Species Regarding Disease Resistance and Cold Tolerance.</title>
        <authorList>
            <person name="Chen X."/>
        </authorList>
    </citation>
    <scope>NUCLEOTIDE SEQUENCE [LARGE SCALE GENOMIC DNA]</scope>
    <source>
        <strain evidence="3">cv. Shandingzi</strain>
        <tissue evidence="2">Leaves</tissue>
    </source>
</reference>
<organism evidence="2 3">
    <name type="scientific">Malus baccata</name>
    <name type="common">Siberian crab apple</name>
    <name type="synonym">Pyrus baccata</name>
    <dbReference type="NCBI Taxonomy" id="106549"/>
    <lineage>
        <taxon>Eukaryota</taxon>
        <taxon>Viridiplantae</taxon>
        <taxon>Streptophyta</taxon>
        <taxon>Embryophyta</taxon>
        <taxon>Tracheophyta</taxon>
        <taxon>Spermatophyta</taxon>
        <taxon>Magnoliopsida</taxon>
        <taxon>eudicotyledons</taxon>
        <taxon>Gunneridae</taxon>
        <taxon>Pentapetalae</taxon>
        <taxon>rosids</taxon>
        <taxon>fabids</taxon>
        <taxon>Rosales</taxon>
        <taxon>Rosaceae</taxon>
        <taxon>Amygdaloideae</taxon>
        <taxon>Maleae</taxon>
        <taxon>Malus</taxon>
    </lineage>
</organism>
<feature type="domain" description="SHSP" evidence="1">
    <location>
        <begin position="18"/>
        <end position="58"/>
    </location>
</feature>
<dbReference type="AlphaFoldDB" id="A0A540LGD6"/>
<evidence type="ECO:0000313" key="2">
    <source>
        <dbReference type="EMBL" id="TQD85538.1"/>
    </source>
</evidence>
<dbReference type="Gene3D" id="2.60.40.790">
    <property type="match status" value="1"/>
</dbReference>